<sequence length="62" mass="7024">MERMMEGMMDQKIQAVNKQLDAFELRVLERPTPTMDLSSFQSELANIRADVDAILATPTVEP</sequence>
<reference evidence="1 2" key="1">
    <citation type="submission" date="2020-09" db="EMBL/GenBank/DDBJ databases">
        <title>De no assembly of potato wild relative species, Solanum commersonii.</title>
        <authorList>
            <person name="Cho K."/>
        </authorList>
    </citation>
    <scope>NUCLEOTIDE SEQUENCE [LARGE SCALE GENOMIC DNA]</scope>
    <source>
        <strain evidence="1">LZ3.2</strain>
        <tissue evidence="1">Leaf</tissue>
    </source>
</reference>
<dbReference type="EMBL" id="JACXVP010000011">
    <property type="protein sequence ID" value="KAG5576289.1"/>
    <property type="molecule type" value="Genomic_DNA"/>
</dbReference>
<accession>A0A9J5WK76</accession>
<evidence type="ECO:0000313" key="2">
    <source>
        <dbReference type="Proteomes" id="UP000824120"/>
    </source>
</evidence>
<dbReference type="AlphaFoldDB" id="A0A9J5WK76"/>
<dbReference type="Proteomes" id="UP000824120">
    <property type="component" value="Chromosome 11"/>
</dbReference>
<proteinExistence type="predicted"/>
<organism evidence="1 2">
    <name type="scientific">Solanum commersonii</name>
    <name type="common">Commerson's wild potato</name>
    <name type="synonym">Commerson's nightshade</name>
    <dbReference type="NCBI Taxonomy" id="4109"/>
    <lineage>
        <taxon>Eukaryota</taxon>
        <taxon>Viridiplantae</taxon>
        <taxon>Streptophyta</taxon>
        <taxon>Embryophyta</taxon>
        <taxon>Tracheophyta</taxon>
        <taxon>Spermatophyta</taxon>
        <taxon>Magnoliopsida</taxon>
        <taxon>eudicotyledons</taxon>
        <taxon>Gunneridae</taxon>
        <taxon>Pentapetalae</taxon>
        <taxon>asterids</taxon>
        <taxon>lamiids</taxon>
        <taxon>Solanales</taxon>
        <taxon>Solanaceae</taxon>
        <taxon>Solanoideae</taxon>
        <taxon>Solaneae</taxon>
        <taxon>Solanum</taxon>
    </lineage>
</organism>
<evidence type="ECO:0000313" key="1">
    <source>
        <dbReference type="EMBL" id="KAG5576289.1"/>
    </source>
</evidence>
<gene>
    <name evidence="1" type="ORF">H5410_056423</name>
</gene>
<name>A0A9J5WK76_SOLCO</name>
<keyword evidence="2" id="KW-1185">Reference proteome</keyword>
<dbReference type="OrthoDB" id="1325934at2759"/>
<comment type="caution">
    <text evidence="1">The sequence shown here is derived from an EMBL/GenBank/DDBJ whole genome shotgun (WGS) entry which is preliminary data.</text>
</comment>
<evidence type="ECO:0008006" key="3">
    <source>
        <dbReference type="Google" id="ProtNLM"/>
    </source>
</evidence>
<protein>
    <recommendedName>
        <fullName evidence="3">Integrase core domain containing protein</fullName>
    </recommendedName>
</protein>